<proteinExistence type="predicted"/>
<organism evidence="2 3">
    <name type="scientific">Protea cynaroides</name>
    <dbReference type="NCBI Taxonomy" id="273540"/>
    <lineage>
        <taxon>Eukaryota</taxon>
        <taxon>Viridiplantae</taxon>
        <taxon>Streptophyta</taxon>
        <taxon>Embryophyta</taxon>
        <taxon>Tracheophyta</taxon>
        <taxon>Spermatophyta</taxon>
        <taxon>Magnoliopsida</taxon>
        <taxon>Proteales</taxon>
        <taxon>Proteaceae</taxon>
        <taxon>Protea</taxon>
    </lineage>
</organism>
<evidence type="ECO:0000313" key="2">
    <source>
        <dbReference type="EMBL" id="KAJ4956162.1"/>
    </source>
</evidence>
<reference evidence="2" key="1">
    <citation type="journal article" date="2023" name="Plant J.">
        <title>The genome of the king protea, Protea cynaroides.</title>
        <authorList>
            <person name="Chang J."/>
            <person name="Duong T.A."/>
            <person name="Schoeman C."/>
            <person name="Ma X."/>
            <person name="Roodt D."/>
            <person name="Barker N."/>
            <person name="Li Z."/>
            <person name="Van de Peer Y."/>
            <person name="Mizrachi E."/>
        </authorList>
    </citation>
    <scope>NUCLEOTIDE SEQUENCE</scope>
    <source>
        <tissue evidence="2">Young leaves</tissue>
    </source>
</reference>
<feature type="region of interest" description="Disordered" evidence="1">
    <location>
        <begin position="1"/>
        <end position="25"/>
    </location>
</feature>
<sequence length="115" mass="12720">MRPRRSSGIGQSEPKRQSANNGLVGETRVTEGALAASHPIAFKKKRLFDRGYIHLGSADQRRLIRDDSYTEKTELREVELLGLSSHAGAKQRAEFRVTGCRRAKNQVTRSSSGAP</sequence>
<accession>A0A9Q0JYJ2</accession>
<dbReference type="AlphaFoldDB" id="A0A9Q0JYJ2"/>
<protein>
    <submittedName>
        <fullName evidence="2">Uncharacterized protein</fullName>
    </submittedName>
</protein>
<comment type="caution">
    <text evidence="2">The sequence shown here is derived from an EMBL/GenBank/DDBJ whole genome shotgun (WGS) entry which is preliminary data.</text>
</comment>
<name>A0A9Q0JYJ2_9MAGN</name>
<gene>
    <name evidence="2" type="ORF">NE237_012945</name>
</gene>
<keyword evidence="3" id="KW-1185">Reference proteome</keyword>
<evidence type="ECO:0000313" key="3">
    <source>
        <dbReference type="Proteomes" id="UP001141806"/>
    </source>
</evidence>
<evidence type="ECO:0000256" key="1">
    <source>
        <dbReference type="SAM" id="MobiDB-lite"/>
    </source>
</evidence>
<dbReference type="Proteomes" id="UP001141806">
    <property type="component" value="Unassembled WGS sequence"/>
</dbReference>
<dbReference type="EMBL" id="JAMYWD010000011">
    <property type="protein sequence ID" value="KAJ4956162.1"/>
    <property type="molecule type" value="Genomic_DNA"/>
</dbReference>